<dbReference type="Proteomes" id="UP000053268">
    <property type="component" value="Unassembled WGS sequence"/>
</dbReference>
<organism evidence="2 3">
    <name type="scientific">Papilio xuthus</name>
    <name type="common">Asian swallowtail butterfly</name>
    <dbReference type="NCBI Taxonomy" id="66420"/>
    <lineage>
        <taxon>Eukaryota</taxon>
        <taxon>Metazoa</taxon>
        <taxon>Ecdysozoa</taxon>
        <taxon>Arthropoda</taxon>
        <taxon>Hexapoda</taxon>
        <taxon>Insecta</taxon>
        <taxon>Pterygota</taxon>
        <taxon>Neoptera</taxon>
        <taxon>Endopterygota</taxon>
        <taxon>Lepidoptera</taxon>
        <taxon>Glossata</taxon>
        <taxon>Ditrysia</taxon>
        <taxon>Papilionoidea</taxon>
        <taxon>Papilionidae</taxon>
        <taxon>Papilioninae</taxon>
        <taxon>Papilio</taxon>
    </lineage>
</organism>
<evidence type="ECO:0000313" key="3">
    <source>
        <dbReference type="Proteomes" id="UP000053268"/>
    </source>
</evidence>
<reference evidence="2 3" key="1">
    <citation type="journal article" date="2015" name="Nat. Commun.">
        <title>Outbred genome sequencing and CRISPR/Cas9 gene editing in butterflies.</title>
        <authorList>
            <person name="Li X."/>
            <person name="Fan D."/>
            <person name="Zhang W."/>
            <person name="Liu G."/>
            <person name="Zhang L."/>
            <person name="Zhao L."/>
            <person name="Fang X."/>
            <person name="Chen L."/>
            <person name="Dong Y."/>
            <person name="Chen Y."/>
            <person name="Ding Y."/>
            <person name="Zhao R."/>
            <person name="Feng M."/>
            <person name="Zhu Y."/>
            <person name="Feng Y."/>
            <person name="Jiang X."/>
            <person name="Zhu D."/>
            <person name="Xiang H."/>
            <person name="Feng X."/>
            <person name="Li S."/>
            <person name="Wang J."/>
            <person name="Zhang G."/>
            <person name="Kronforst M.R."/>
            <person name="Wang W."/>
        </authorList>
    </citation>
    <scope>NUCLEOTIDE SEQUENCE [LARGE SCALE GENOMIC DNA]</scope>
    <source>
        <strain evidence="2">Ya'a_city_454_Px</strain>
        <tissue evidence="2">Whole body</tissue>
    </source>
</reference>
<keyword evidence="3" id="KW-1185">Reference proteome</keyword>
<feature type="coiled-coil region" evidence="1">
    <location>
        <begin position="112"/>
        <end position="186"/>
    </location>
</feature>
<keyword evidence="1" id="KW-0175">Coiled coil</keyword>
<dbReference type="EMBL" id="KQ458486">
    <property type="protein sequence ID" value="KPJ05875.1"/>
    <property type="molecule type" value="Genomic_DNA"/>
</dbReference>
<evidence type="ECO:0000313" key="2">
    <source>
        <dbReference type="EMBL" id="KPJ05875.1"/>
    </source>
</evidence>
<accession>A0A0N0PAG6</accession>
<name>A0A0N0PAG6_PAPXU</name>
<evidence type="ECO:0000256" key="1">
    <source>
        <dbReference type="SAM" id="Coils"/>
    </source>
</evidence>
<sequence>MRLLFRLPPNDICLAYLLSTEERMHKKKIFSLPMHPPIRKDHFHFPFFPSKKKGGKGKRTKLGLRDAHSSDCTRNSFHLRRVFCVVVVALVVFNPVEAGRPPPQKREPLDVKKKLEELSEKIAKILKEAKEKAEKTAKAIAAKASEEVKEAIKDAKDALAAARKINAKVEEAFENLAKKIEKAISDIAKGNM</sequence>
<protein>
    <submittedName>
        <fullName evidence="2">Uncharacterized protein</fullName>
    </submittedName>
</protein>
<dbReference type="AlphaFoldDB" id="A0A0N0PAG6"/>
<gene>
    <name evidence="2" type="ORF">RR46_00834</name>
</gene>
<proteinExistence type="predicted"/>